<feature type="region of interest" description="Disordered" evidence="1">
    <location>
        <begin position="1"/>
        <end position="31"/>
    </location>
</feature>
<accession>A3K330</accession>
<dbReference type="EMBL" id="AAYA01000005">
    <property type="protein sequence ID" value="EBA08589.1"/>
    <property type="molecule type" value="Genomic_DNA"/>
</dbReference>
<comment type="caution">
    <text evidence="2">The sequence shown here is derived from an EMBL/GenBank/DDBJ whole genome shotgun (WGS) entry which is preliminary data.</text>
</comment>
<evidence type="ECO:0000256" key="1">
    <source>
        <dbReference type="SAM" id="MobiDB-lite"/>
    </source>
</evidence>
<proteinExistence type="predicted"/>
<organism evidence="2 3">
    <name type="scientific">Sagittula stellata (strain ATCC 700073 / DSM 11524 / E-37)</name>
    <dbReference type="NCBI Taxonomy" id="388399"/>
    <lineage>
        <taxon>Bacteria</taxon>
        <taxon>Pseudomonadati</taxon>
        <taxon>Pseudomonadota</taxon>
        <taxon>Alphaproteobacteria</taxon>
        <taxon>Rhodobacterales</taxon>
        <taxon>Roseobacteraceae</taxon>
        <taxon>Sagittula</taxon>
    </lineage>
</organism>
<keyword evidence="3" id="KW-1185">Reference proteome</keyword>
<name>A3K330_SAGS3</name>
<protein>
    <submittedName>
        <fullName evidence="2">Chromosomal replication initiation protein</fullName>
    </submittedName>
</protein>
<sequence length="66" mass="7116">MSMKQTGSMDLRTEGTSGAGSRGSSEQLLHTSNLTGFERAVLFLIARDRVRRQAESRNGTEDTVGG</sequence>
<reference evidence="2 3" key="1">
    <citation type="submission" date="2006-06" db="EMBL/GenBank/DDBJ databases">
        <authorList>
            <person name="Moran M.A."/>
            <person name="Ferriera S."/>
            <person name="Johnson J."/>
            <person name="Kravitz S."/>
            <person name="Beeson K."/>
            <person name="Sutton G."/>
            <person name="Rogers Y.-H."/>
            <person name="Friedman R."/>
            <person name="Frazier M."/>
            <person name="Venter J.C."/>
        </authorList>
    </citation>
    <scope>NUCLEOTIDE SEQUENCE [LARGE SCALE GENOMIC DNA]</scope>
    <source>
        <strain evidence="2 3">E-37</strain>
    </source>
</reference>
<dbReference type="Proteomes" id="UP000005713">
    <property type="component" value="Unassembled WGS sequence"/>
</dbReference>
<evidence type="ECO:0000313" key="2">
    <source>
        <dbReference type="EMBL" id="EBA08589.1"/>
    </source>
</evidence>
<gene>
    <name evidence="2" type="primary">dnaA</name>
    <name evidence="2" type="ORF">SSE37_17293</name>
</gene>
<dbReference type="AlphaFoldDB" id="A3K330"/>
<feature type="compositionally biased region" description="Polar residues" evidence="1">
    <location>
        <begin position="22"/>
        <end position="31"/>
    </location>
</feature>
<evidence type="ECO:0000313" key="3">
    <source>
        <dbReference type="Proteomes" id="UP000005713"/>
    </source>
</evidence>